<protein>
    <submittedName>
        <fullName evidence="2">DNA-binding protein</fullName>
    </submittedName>
</protein>
<name>A0A179V6K7_9MYCO</name>
<dbReference type="Gene3D" id="6.10.30.10">
    <property type="match status" value="1"/>
</dbReference>
<dbReference type="PANTHER" id="PTHR34075">
    <property type="entry name" value="BLR3430 PROTEIN"/>
    <property type="match status" value="1"/>
</dbReference>
<dbReference type="GO" id="GO:0003677">
    <property type="term" value="F:DNA binding"/>
    <property type="evidence" value="ECO:0007669"/>
    <property type="project" value="UniProtKB-KW"/>
</dbReference>
<keyword evidence="2" id="KW-0238">DNA-binding</keyword>
<dbReference type="RefSeq" id="WP_064632126.1">
    <property type="nucleotide sequence ID" value="NZ_LQYE01000029.1"/>
</dbReference>
<evidence type="ECO:0000313" key="3">
    <source>
        <dbReference type="Proteomes" id="UP000186919"/>
    </source>
</evidence>
<sequence length="158" mass="17130">MTALPEPVSSISSPFRMDYTYIAGSGRSIFLRGLARRLLLARQCPSCTRTYCPAPQFCSGCLTELGDAFPLAGTGTVETFCIVSFPFPGQVFTPPYPVAHIRLHGADTRLMHMIGDTEPGTVHIGMTVEPVWVGDDDLAATMQSIRYFRPSSSDAAHA</sequence>
<dbReference type="PANTHER" id="PTHR34075:SF5">
    <property type="entry name" value="BLR3430 PROTEIN"/>
    <property type="match status" value="1"/>
</dbReference>
<proteinExistence type="predicted"/>
<gene>
    <name evidence="2" type="ORF">AWB85_12850</name>
</gene>
<accession>A0A179V6K7</accession>
<comment type="caution">
    <text evidence="2">The sequence shown here is derived from an EMBL/GenBank/DDBJ whole genome shotgun (WGS) entry which is preliminary data.</text>
</comment>
<organism evidence="2 3">
    <name type="scientific">Mycobacteroides immunogenum</name>
    <dbReference type="NCBI Taxonomy" id="83262"/>
    <lineage>
        <taxon>Bacteria</taxon>
        <taxon>Bacillati</taxon>
        <taxon>Actinomycetota</taxon>
        <taxon>Actinomycetes</taxon>
        <taxon>Mycobacteriales</taxon>
        <taxon>Mycobacteriaceae</taxon>
        <taxon>Mycobacteroides</taxon>
    </lineage>
</organism>
<dbReference type="AlphaFoldDB" id="A0A179V6K7"/>
<dbReference type="InterPro" id="IPR002878">
    <property type="entry name" value="ChsH2_C"/>
</dbReference>
<evidence type="ECO:0000313" key="2">
    <source>
        <dbReference type="EMBL" id="OAT67530.1"/>
    </source>
</evidence>
<reference evidence="2 3" key="1">
    <citation type="submission" date="2016-01" db="EMBL/GenBank/DDBJ databases">
        <title>Mycobacterium immunogenum strain CD11_6 genome sequencing and assembly.</title>
        <authorList>
            <person name="Kaur G."/>
            <person name="Nair G.R."/>
            <person name="Mayilraj S."/>
        </authorList>
    </citation>
    <scope>NUCLEOTIDE SEQUENCE [LARGE SCALE GENOMIC DNA]</scope>
    <source>
        <strain evidence="2 3">CD11-6</strain>
    </source>
</reference>
<dbReference type="Pfam" id="PF01796">
    <property type="entry name" value="OB_ChsH2_C"/>
    <property type="match status" value="1"/>
</dbReference>
<feature type="domain" description="ChsH2 C-terminal OB-fold" evidence="1">
    <location>
        <begin position="70"/>
        <end position="133"/>
    </location>
</feature>
<dbReference type="EMBL" id="LQYE01000029">
    <property type="protein sequence ID" value="OAT67530.1"/>
    <property type="molecule type" value="Genomic_DNA"/>
</dbReference>
<dbReference type="Proteomes" id="UP000186919">
    <property type="component" value="Unassembled WGS sequence"/>
</dbReference>
<dbReference type="InterPro" id="IPR012340">
    <property type="entry name" value="NA-bd_OB-fold"/>
</dbReference>
<dbReference type="InterPro" id="IPR052513">
    <property type="entry name" value="Thioester_dehydratase-like"/>
</dbReference>
<evidence type="ECO:0000259" key="1">
    <source>
        <dbReference type="Pfam" id="PF01796"/>
    </source>
</evidence>
<dbReference type="SUPFAM" id="SSF50249">
    <property type="entry name" value="Nucleic acid-binding proteins"/>
    <property type="match status" value="1"/>
</dbReference>